<name>A0A3Q8U258_9PSED</name>
<proteinExistence type="predicted"/>
<protein>
    <submittedName>
        <fullName evidence="1">Uncharacterized protein</fullName>
    </submittedName>
</protein>
<organism evidence="1 2">
    <name type="scientific">Pseudomonas entomophila</name>
    <dbReference type="NCBI Taxonomy" id="312306"/>
    <lineage>
        <taxon>Bacteria</taxon>
        <taxon>Pseudomonadati</taxon>
        <taxon>Pseudomonadota</taxon>
        <taxon>Gammaproteobacteria</taxon>
        <taxon>Pseudomonadales</taxon>
        <taxon>Pseudomonadaceae</taxon>
        <taxon>Pseudomonas</taxon>
    </lineage>
</organism>
<evidence type="ECO:0000313" key="1">
    <source>
        <dbReference type="EMBL" id="AZL69330.1"/>
    </source>
</evidence>
<dbReference type="OrthoDB" id="6991312at2"/>
<dbReference type="KEGG" id="pory:EJA05_17060"/>
<dbReference type="Proteomes" id="UP000268230">
    <property type="component" value="Chromosome"/>
</dbReference>
<accession>A0A3Q8U258</accession>
<sequence>MRSNQRLQLLQDDLLHTAAEIDTLCQALDGHALYLRHSIHKTDARTMDNHVHDLRDSACELRGIAHTITP</sequence>
<reference evidence="1 2" key="1">
    <citation type="submission" date="2018-12" db="EMBL/GenBank/DDBJ databases">
        <authorList>
            <person name="Li S."/>
            <person name="Yang R."/>
            <person name="Chen G."/>
            <person name="Zou L."/>
            <person name="Zhang C."/>
            <person name="Chen Y."/>
            <person name="Liu Z."/>
            <person name="Li Y."/>
            <person name="Yan Y."/>
            <person name="Huang M."/>
            <person name="Chen T."/>
        </authorList>
    </citation>
    <scope>NUCLEOTIDE SEQUENCE [LARGE SCALE GENOMIC DNA]</scope>
    <source>
        <strain evidence="1 2">1257</strain>
    </source>
</reference>
<evidence type="ECO:0000313" key="2">
    <source>
        <dbReference type="Proteomes" id="UP000268230"/>
    </source>
</evidence>
<dbReference type="AlphaFoldDB" id="A0A3Q8U258"/>
<gene>
    <name evidence="1" type="ORF">EJA05_17060</name>
</gene>
<dbReference type="EMBL" id="CP034338">
    <property type="protein sequence ID" value="AZL69330.1"/>
    <property type="molecule type" value="Genomic_DNA"/>
</dbReference>